<dbReference type="RefSeq" id="WP_177713713.1">
    <property type="nucleotide sequence ID" value="NZ_JACRSQ010000025.1"/>
</dbReference>
<keyword evidence="1" id="KW-0547">Nucleotide-binding</keyword>
<dbReference type="AlphaFoldDB" id="A0A926HY82"/>
<proteinExistence type="predicted"/>
<name>A0A926HY82_9FIRM</name>
<evidence type="ECO:0000256" key="1">
    <source>
        <dbReference type="ARBA" id="ARBA00022741"/>
    </source>
</evidence>
<evidence type="ECO:0000259" key="4">
    <source>
        <dbReference type="SMART" id="SM00534"/>
    </source>
</evidence>
<keyword evidence="6" id="KW-1185">Reference proteome</keyword>
<comment type="caution">
    <text evidence="5">The sequence shown here is derived from an EMBL/GenBank/DDBJ whole genome shotgun (WGS) entry which is preliminary data.</text>
</comment>
<dbReference type="InterPro" id="IPR027417">
    <property type="entry name" value="P-loop_NTPase"/>
</dbReference>
<keyword evidence="3" id="KW-0238">DNA-binding</keyword>
<dbReference type="SUPFAM" id="SSF52540">
    <property type="entry name" value="P-loop containing nucleoside triphosphate hydrolases"/>
    <property type="match status" value="1"/>
</dbReference>
<dbReference type="GO" id="GO:0006298">
    <property type="term" value="P:mismatch repair"/>
    <property type="evidence" value="ECO:0007669"/>
    <property type="project" value="InterPro"/>
</dbReference>
<dbReference type="InterPro" id="IPR045076">
    <property type="entry name" value="MutS"/>
</dbReference>
<sequence>MGLLLGAAGDEHRLVLSPECIHDLMLAQLMSEFCEAEEGEDSWTSLLTTDGEVIRQRNLVIQDLLAHPEVAESIRKLYDFVRAVCTLQASGRMQQLSIEVFSEFSLIKQYRSLLNEMSETLSAARDSFCSPQLGELLAMVQKNAQQNFSYDFETVWRELASGVEEPQSFTFLFRLDEEGRVESGGLAAVHGERYKKALLGGDAGKDRRQPCKVPDLQTLDKTVDGEYNPSADRSHVWALSIAANEYLKDHFTALKKQFHQYLHAITSDFIELRTDLSFYLHAVEYCRTLEKHGAAYCFAQIEPMETKSFRAEGLYYLPLLRQDRFRTVVQNDIAFQEGGELFILTGRNQGGKTTFLRSVGMAQVLFQLGWPVPANGAAISPVADLVTVFSQEEDQELHNGKLGQELKAVRRNLEGLSKDGMILLNEPITGTSPMENLYISRVVLCSLKVKAIRGIWVTHIYDLASGAAYINETVEGSRVSSLTVLQEEDVNKVSYKVVRGEPGFYSYARELLYKIGDKAK</sequence>
<dbReference type="Gene3D" id="3.40.50.300">
    <property type="entry name" value="P-loop containing nucleotide triphosphate hydrolases"/>
    <property type="match status" value="1"/>
</dbReference>
<dbReference type="EMBL" id="JACRSQ010000025">
    <property type="protein sequence ID" value="MBC8544562.1"/>
    <property type="molecule type" value="Genomic_DNA"/>
</dbReference>
<dbReference type="GO" id="GO:0140664">
    <property type="term" value="F:ATP-dependent DNA damage sensor activity"/>
    <property type="evidence" value="ECO:0007669"/>
    <property type="project" value="InterPro"/>
</dbReference>
<dbReference type="GO" id="GO:0005524">
    <property type="term" value="F:ATP binding"/>
    <property type="evidence" value="ECO:0007669"/>
    <property type="project" value="UniProtKB-KW"/>
</dbReference>
<dbReference type="PANTHER" id="PTHR11361">
    <property type="entry name" value="DNA MISMATCH REPAIR PROTEIN MUTS FAMILY MEMBER"/>
    <property type="match status" value="1"/>
</dbReference>
<dbReference type="PANTHER" id="PTHR11361:SF34">
    <property type="entry name" value="DNA MISMATCH REPAIR PROTEIN MSH1, MITOCHONDRIAL"/>
    <property type="match status" value="1"/>
</dbReference>
<dbReference type="InterPro" id="IPR000432">
    <property type="entry name" value="DNA_mismatch_repair_MutS_C"/>
</dbReference>
<dbReference type="Proteomes" id="UP000657006">
    <property type="component" value="Unassembled WGS sequence"/>
</dbReference>
<evidence type="ECO:0000313" key="6">
    <source>
        <dbReference type="Proteomes" id="UP000657006"/>
    </source>
</evidence>
<protein>
    <recommendedName>
        <fullName evidence="4">DNA mismatch repair proteins mutS family domain-containing protein</fullName>
    </recommendedName>
</protein>
<evidence type="ECO:0000313" key="5">
    <source>
        <dbReference type="EMBL" id="MBC8544562.1"/>
    </source>
</evidence>
<gene>
    <name evidence="5" type="ORF">H8730_13525</name>
</gene>
<reference evidence="5" key="1">
    <citation type="submission" date="2020-08" db="EMBL/GenBank/DDBJ databases">
        <title>Genome public.</title>
        <authorList>
            <person name="Liu C."/>
            <person name="Sun Q."/>
        </authorList>
    </citation>
    <scope>NUCLEOTIDE SEQUENCE</scope>
    <source>
        <strain evidence="5">NSJ-32</strain>
    </source>
</reference>
<dbReference type="SMART" id="SM00534">
    <property type="entry name" value="MUTSac"/>
    <property type="match status" value="1"/>
</dbReference>
<organism evidence="5 6">
    <name type="scientific">Bianquea renquensis</name>
    <dbReference type="NCBI Taxonomy" id="2763661"/>
    <lineage>
        <taxon>Bacteria</taxon>
        <taxon>Bacillati</taxon>
        <taxon>Bacillota</taxon>
        <taxon>Clostridia</taxon>
        <taxon>Eubacteriales</taxon>
        <taxon>Bianqueaceae</taxon>
        <taxon>Bianquea</taxon>
    </lineage>
</organism>
<keyword evidence="2" id="KW-0067">ATP-binding</keyword>
<accession>A0A926HY82</accession>
<evidence type="ECO:0000256" key="2">
    <source>
        <dbReference type="ARBA" id="ARBA00022840"/>
    </source>
</evidence>
<feature type="domain" description="DNA mismatch repair proteins mutS family" evidence="4">
    <location>
        <begin position="339"/>
        <end position="520"/>
    </location>
</feature>
<dbReference type="Pfam" id="PF00488">
    <property type="entry name" value="MutS_V"/>
    <property type="match status" value="1"/>
</dbReference>
<dbReference type="GO" id="GO:0030983">
    <property type="term" value="F:mismatched DNA binding"/>
    <property type="evidence" value="ECO:0007669"/>
    <property type="project" value="InterPro"/>
</dbReference>
<evidence type="ECO:0000256" key="3">
    <source>
        <dbReference type="ARBA" id="ARBA00023125"/>
    </source>
</evidence>